<feature type="region of interest" description="Disordered" evidence="1">
    <location>
        <begin position="78"/>
        <end position="111"/>
    </location>
</feature>
<feature type="compositionally biased region" description="Low complexity" evidence="1">
    <location>
        <begin position="78"/>
        <end position="109"/>
    </location>
</feature>
<proteinExistence type="predicted"/>
<evidence type="ECO:0000313" key="4">
    <source>
        <dbReference type="Proteomes" id="UP001314263"/>
    </source>
</evidence>
<evidence type="ECO:0000313" key="3">
    <source>
        <dbReference type="EMBL" id="CAK0771199.1"/>
    </source>
</evidence>
<organism evidence="3 4">
    <name type="scientific">Coccomyxa viridis</name>
    <dbReference type="NCBI Taxonomy" id="1274662"/>
    <lineage>
        <taxon>Eukaryota</taxon>
        <taxon>Viridiplantae</taxon>
        <taxon>Chlorophyta</taxon>
        <taxon>core chlorophytes</taxon>
        <taxon>Trebouxiophyceae</taxon>
        <taxon>Trebouxiophyceae incertae sedis</taxon>
        <taxon>Coccomyxaceae</taxon>
        <taxon>Coccomyxa</taxon>
    </lineage>
</organism>
<name>A0AAV1I0L5_9CHLO</name>
<gene>
    <name evidence="3" type="ORF">CVIRNUC_003843</name>
</gene>
<dbReference type="PANTHER" id="PTHR37768:SF2">
    <property type="entry name" value="OS06G0694800 PROTEIN"/>
    <property type="match status" value="1"/>
</dbReference>
<evidence type="ECO:0000256" key="1">
    <source>
        <dbReference type="SAM" id="MobiDB-lite"/>
    </source>
</evidence>
<dbReference type="PANTHER" id="PTHR37768">
    <property type="entry name" value="OS06G0694800 PROTEIN"/>
    <property type="match status" value="1"/>
</dbReference>
<evidence type="ECO:0000256" key="2">
    <source>
        <dbReference type="SAM" id="Phobius"/>
    </source>
</evidence>
<keyword evidence="4" id="KW-1185">Reference proteome</keyword>
<feature type="transmembrane region" description="Helical" evidence="2">
    <location>
        <begin position="147"/>
        <end position="170"/>
    </location>
</feature>
<keyword evidence="2" id="KW-0472">Membrane</keyword>
<sequence>MSAGMLQRPALGQSVFGSRSPVLRCPVPVSRKTASAVTTCSSKKQAVESLHVAKVAGVALAASLLLSAVVPEDALAARSGGRVGGSSFRSSAPRAAPRAAPSPRSGGPSVRQYNNYISPAPPLVGGYGGYGYGGGGLSIFPSYGVPLFYGGGIFNFFIFMFVASAVLGVVRNLASRGRSNDDEFDD</sequence>
<comment type="caution">
    <text evidence="3">The sequence shown here is derived from an EMBL/GenBank/DDBJ whole genome shotgun (WGS) entry which is preliminary data.</text>
</comment>
<keyword evidence="2" id="KW-1133">Transmembrane helix</keyword>
<dbReference type="EMBL" id="CAUYUE010000004">
    <property type="protein sequence ID" value="CAK0771199.1"/>
    <property type="molecule type" value="Genomic_DNA"/>
</dbReference>
<reference evidence="3 4" key="1">
    <citation type="submission" date="2023-10" db="EMBL/GenBank/DDBJ databases">
        <authorList>
            <person name="Maclean D."/>
            <person name="Macfadyen A."/>
        </authorList>
    </citation>
    <scope>NUCLEOTIDE SEQUENCE [LARGE SCALE GENOMIC DNA]</scope>
</reference>
<accession>A0AAV1I0L5</accession>
<keyword evidence="2" id="KW-0812">Transmembrane</keyword>
<dbReference type="Proteomes" id="UP001314263">
    <property type="component" value="Unassembled WGS sequence"/>
</dbReference>
<dbReference type="AlphaFoldDB" id="A0AAV1I0L5"/>
<protein>
    <submittedName>
        <fullName evidence="3">Uncharacterized protein</fullName>
    </submittedName>
</protein>